<feature type="region of interest" description="Disordered" evidence="3">
    <location>
        <begin position="1"/>
        <end position="73"/>
    </location>
</feature>
<dbReference type="Gene3D" id="4.10.60.10">
    <property type="entry name" value="Zinc finger, CCHC-type"/>
    <property type="match status" value="1"/>
</dbReference>
<evidence type="ECO:0000313" key="6">
    <source>
        <dbReference type="EnsemblFungi" id="PTTG_25390-t43_1-p1"/>
    </source>
</evidence>
<keyword evidence="2" id="KW-0862">Zinc</keyword>
<dbReference type="OrthoDB" id="2513234at2759"/>
<dbReference type="EMBL" id="ADAS02000003">
    <property type="protein sequence ID" value="OAV99489.1"/>
    <property type="molecule type" value="Genomic_DNA"/>
</dbReference>
<dbReference type="EnsemblFungi" id="PTTG_25390-t43_1">
    <property type="protein sequence ID" value="PTTG_25390-t43_1-p1"/>
    <property type="gene ID" value="PTTG_25390"/>
</dbReference>
<sequence>MPVQQSPPRQAAATPGSLGDADGQSLHDEPLLDDQHVDYRRCRPMTPVQQPPARDRHHRRQPAPQARREEDDLSLIADQHAVNGLVKSAIEEFGESNFLKPDGSNYMLCVGRRIIFGVIDPSMKSELQELGTAWDMLEAIKARFSGVTKAKMLGVLQQLRNVEVNMSTNPARVATEMKTLLDELNAMGTAFHYDDLLPLVIHENVAPGTALRFEFDRRIDAEISLNNHQPITFEKTWKTLLAAIHQVESSQSLRSNKPQVQFNSTSAPMERSPSVISHEDNVYVMAANSQTSRNKCYRCKSFGHLLADCPLNNPATHRYPVHSQAPVPYPRPQQPPMQAFYPIIAPAGSSPCYYPQRQPAQNPNLIPLPRPRDTY</sequence>
<keyword evidence="2" id="KW-0479">Metal-binding</keyword>
<reference evidence="5" key="1">
    <citation type="submission" date="2009-11" db="EMBL/GenBank/DDBJ databases">
        <authorList>
            <consortium name="The Broad Institute Genome Sequencing Platform"/>
            <person name="Ward D."/>
            <person name="Feldgarden M."/>
            <person name="Earl A."/>
            <person name="Young S.K."/>
            <person name="Zeng Q."/>
            <person name="Koehrsen M."/>
            <person name="Alvarado L."/>
            <person name="Berlin A."/>
            <person name="Bochicchio J."/>
            <person name="Borenstein D."/>
            <person name="Chapman S.B."/>
            <person name="Chen Z."/>
            <person name="Engels R."/>
            <person name="Freedman E."/>
            <person name="Gellesch M."/>
            <person name="Goldberg J."/>
            <person name="Griggs A."/>
            <person name="Gujja S."/>
            <person name="Heilman E."/>
            <person name="Heiman D."/>
            <person name="Hepburn T."/>
            <person name="Howarth C."/>
            <person name="Jen D."/>
            <person name="Larson L."/>
            <person name="Lewis B."/>
            <person name="Mehta T."/>
            <person name="Park D."/>
            <person name="Pearson M."/>
            <person name="Roberts A."/>
            <person name="Saif S."/>
            <person name="Shea T."/>
            <person name="Shenoy N."/>
            <person name="Sisk P."/>
            <person name="Stolte C."/>
            <person name="Sykes S."/>
            <person name="Thomson T."/>
            <person name="Walk T."/>
            <person name="White J."/>
            <person name="Yandava C."/>
            <person name="Izard J."/>
            <person name="Baranova O.V."/>
            <person name="Blanton J.M."/>
            <person name="Tanner A.C."/>
            <person name="Dewhirst F.E."/>
            <person name="Haas B."/>
            <person name="Nusbaum C."/>
            <person name="Birren B."/>
        </authorList>
    </citation>
    <scope>NUCLEOTIDE SEQUENCE [LARGE SCALE GENOMIC DNA]</scope>
    <source>
        <strain evidence="5">1-1 BBBD Race 1</strain>
    </source>
</reference>
<organism evidence="5">
    <name type="scientific">Puccinia triticina (isolate 1-1 / race 1 (BBBD))</name>
    <name type="common">Brown leaf rust fungus</name>
    <dbReference type="NCBI Taxonomy" id="630390"/>
    <lineage>
        <taxon>Eukaryota</taxon>
        <taxon>Fungi</taxon>
        <taxon>Dikarya</taxon>
        <taxon>Basidiomycota</taxon>
        <taxon>Pucciniomycotina</taxon>
        <taxon>Pucciniomycetes</taxon>
        <taxon>Pucciniales</taxon>
        <taxon>Pucciniaceae</taxon>
        <taxon>Puccinia</taxon>
    </lineage>
</organism>
<reference evidence="6 7" key="3">
    <citation type="journal article" date="2017" name="G3 (Bethesda)">
        <title>Comparative analysis highlights variable genome content of wheat rusts and divergence of the mating loci.</title>
        <authorList>
            <person name="Cuomo C.A."/>
            <person name="Bakkeren G."/>
            <person name="Khalil H.B."/>
            <person name="Panwar V."/>
            <person name="Joly D."/>
            <person name="Linning R."/>
            <person name="Sakthikumar S."/>
            <person name="Song X."/>
            <person name="Adiconis X."/>
            <person name="Fan L."/>
            <person name="Goldberg J.M."/>
            <person name="Levin J.Z."/>
            <person name="Young S."/>
            <person name="Zeng Q."/>
            <person name="Anikster Y."/>
            <person name="Bruce M."/>
            <person name="Wang M."/>
            <person name="Yin C."/>
            <person name="McCallum B."/>
            <person name="Szabo L.J."/>
            <person name="Hulbert S."/>
            <person name="Chen X."/>
            <person name="Fellers J.P."/>
        </authorList>
    </citation>
    <scope>NUCLEOTIDE SEQUENCE</scope>
    <source>
        <strain evidence="6">isolate 1-1 / race 1 (BBBD)</strain>
        <strain evidence="7">Isolate 1-1 / race 1 (BBBD)</strain>
    </source>
</reference>
<keyword evidence="2" id="KW-0863">Zinc-finger</keyword>
<keyword evidence="1" id="KW-0507">mRNA processing</keyword>
<name>A0A180H4I9_PUCT1</name>
<feature type="compositionally biased region" description="Basic and acidic residues" evidence="3">
    <location>
        <begin position="25"/>
        <end position="41"/>
    </location>
</feature>
<reference evidence="6" key="4">
    <citation type="submission" date="2025-05" db="UniProtKB">
        <authorList>
            <consortium name="EnsemblFungi"/>
        </authorList>
    </citation>
    <scope>IDENTIFICATION</scope>
    <source>
        <strain evidence="6">isolate 1-1 / race 1 (BBBD)</strain>
    </source>
</reference>
<evidence type="ECO:0000313" key="5">
    <source>
        <dbReference type="EMBL" id="OAV99489.1"/>
    </source>
</evidence>
<proteinExistence type="predicted"/>
<dbReference type="InterPro" id="IPR001878">
    <property type="entry name" value="Znf_CCHC"/>
</dbReference>
<gene>
    <name evidence="5" type="ORF">PTTG_25390</name>
</gene>
<evidence type="ECO:0000256" key="2">
    <source>
        <dbReference type="PROSITE-ProRule" id="PRU00047"/>
    </source>
</evidence>
<evidence type="ECO:0000313" key="7">
    <source>
        <dbReference type="Proteomes" id="UP000005240"/>
    </source>
</evidence>
<dbReference type="VEuPathDB" id="FungiDB:PTTG_25390"/>
<dbReference type="STRING" id="630390.A0A180H4I9"/>
<evidence type="ECO:0000256" key="1">
    <source>
        <dbReference type="ARBA" id="ARBA00022664"/>
    </source>
</evidence>
<dbReference type="GO" id="GO:0008270">
    <property type="term" value="F:zinc ion binding"/>
    <property type="evidence" value="ECO:0007669"/>
    <property type="project" value="UniProtKB-KW"/>
</dbReference>
<dbReference type="InterPro" id="IPR036875">
    <property type="entry name" value="Znf_CCHC_sf"/>
</dbReference>
<feature type="domain" description="CCHC-type" evidence="4">
    <location>
        <begin position="295"/>
        <end position="310"/>
    </location>
</feature>
<dbReference type="PROSITE" id="PS50158">
    <property type="entry name" value="ZF_CCHC"/>
    <property type="match status" value="1"/>
</dbReference>
<evidence type="ECO:0000256" key="3">
    <source>
        <dbReference type="SAM" id="MobiDB-lite"/>
    </source>
</evidence>
<feature type="region of interest" description="Disordered" evidence="3">
    <location>
        <begin position="356"/>
        <end position="375"/>
    </location>
</feature>
<dbReference type="GO" id="GO:0003676">
    <property type="term" value="F:nucleic acid binding"/>
    <property type="evidence" value="ECO:0007669"/>
    <property type="project" value="InterPro"/>
</dbReference>
<dbReference type="Proteomes" id="UP000005240">
    <property type="component" value="Unassembled WGS sequence"/>
</dbReference>
<reference evidence="5" key="2">
    <citation type="submission" date="2016-05" db="EMBL/GenBank/DDBJ databases">
        <title>Comparative analysis highlights variable genome content of wheat rusts and divergence of the mating loci.</title>
        <authorList>
            <person name="Cuomo C.A."/>
            <person name="Bakkeren G."/>
            <person name="Szabo L."/>
            <person name="Khalil H."/>
            <person name="Joly D."/>
            <person name="Goldberg J."/>
            <person name="Young S."/>
            <person name="Zeng Q."/>
            <person name="Fellers J."/>
        </authorList>
    </citation>
    <scope>NUCLEOTIDE SEQUENCE [LARGE SCALE GENOMIC DNA]</scope>
    <source>
        <strain evidence="5">1-1 BBBD Race 1</strain>
    </source>
</reference>
<dbReference type="SMART" id="SM00343">
    <property type="entry name" value="ZnF_C2HC"/>
    <property type="match status" value="1"/>
</dbReference>
<protein>
    <submittedName>
        <fullName evidence="6">CCHC-type domain-containing protein</fullName>
    </submittedName>
</protein>
<dbReference type="GO" id="GO:0006397">
    <property type="term" value="P:mRNA processing"/>
    <property type="evidence" value="ECO:0007669"/>
    <property type="project" value="UniProtKB-KW"/>
</dbReference>
<dbReference type="AlphaFoldDB" id="A0A180H4I9"/>
<dbReference type="SUPFAM" id="SSF57756">
    <property type="entry name" value="Retrovirus zinc finger-like domains"/>
    <property type="match status" value="1"/>
</dbReference>
<dbReference type="Pfam" id="PF00098">
    <property type="entry name" value="zf-CCHC"/>
    <property type="match status" value="1"/>
</dbReference>
<keyword evidence="7" id="KW-1185">Reference proteome</keyword>
<accession>A0A180H4I9</accession>
<evidence type="ECO:0000259" key="4">
    <source>
        <dbReference type="PROSITE" id="PS50158"/>
    </source>
</evidence>